<dbReference type="EMBL" id="CP060724">
    <property type="protein sequence ID" value="QNN75172.1"/>
    <property type="molecule type" value="Genomic_DNA"/>
</dbReference>
<gene>
    <name evidence="5" type="primary">tadA</name>
    <name evidence="5" type="ORF">H9L19_07345</name>
</gene>
<proteinExistence type="inferred from homology"/>
<dbReference type="InterPro" id="IPR001482">
    <property type="entry name" value="T2SS/T4SS_dom"/>
</dbReference>
<protein>
    <submittedName>
        <fullName evidence="5">Flp pilus assembly complex ATPase component TadA</fullName>
    </submittedName>
</protein>
<evidence type="ECO:0000256" key="2">
    <source>
        <dbReference type="ARBA" id="ARBA00022741"/>
    </source>
</evidence>
<dbReference type="Gene3D" id="3.40.50.300">
    <property type="entry name" value="P-loop containing nucleotide triphosphate hydrolases"/>
    <property type="match status" value="1"/>
</dbReference>
<reference evidence="5 6" key="1">
    <citation type="submission" date="2020-08" db="EMBL/GenBank/DDBJ databases">
        <title>Genome sequence of Weissella diestrammenae KACC 16890T.</title>
        <authorList>
            <person name="Hyun D.-W."/>
            <person name="Bae J.-W."/>
        </authorList>
    </citation>
    <scope>NUCLEOTIDE SEQUENCE [LARGE SCALE GENOMIC DNA]</scope>
    <source>
        <strain evidence="5 6">KACC 16890</strain>
    </source>
</reference>
<dbReference type="InterPro" id="IPR027417">
    <property type="entry name" value="P-loop_NTPase"/>
</dbReference>
<keyword evidence="2" id="KW-0547">Nucleotide-binding</keyword>
<comment type="similarity">
    <text evidence="1">Belongs to the GSP E family.</text>
</comment>
<feature type="domain" description="Bacterial type II secretion system protein E" evidence="4">
    <location>
        <begin position="2"/>
        <end position="276"/>
    </location>
</feature>
<dbReference type="RefSeq" id="WP_187529007.1">
    <property type="nucleotide sequence ID" value="NZ_CP060724.1"/>
</dbReference>
<dbReference type="Gene3D" id="3.30.450.90">
    <property type="match status" value="1"/>
</dbReference>
<name>A0A7G9T4Z7_9LACO</name>
<evidence type="ECO:0000313" key="6">
    <source>
        <dbReference type="Proteomes" id="UP000515800"/>
    </source>
</evidence>
<evidence type="ECO:0000313" key="5">
    <source>
        <dbReference type="EMBL" id="QNN75172.1"/>
    </source>
</evidence>
<dbReference type="GO" id="GO:0005886">
    <property type="term" value="C:plasma membrane"/>
    <property type="evidence" value="ECO:0007669"/>
    <property type="project" value="TreeGrafter"/>
</dbReference>
<dbReference type="PANTHER" id="PTHR30258:SF2">
    <property type="entry name" value="COMG OPERON PROTEIN 1"/>
    <property type="match status" value="1"/>
</dbReference>
<sequence>MSIEKVFLNIIAQAIEYKASDLYIIPRRLEYLINCFVTDKIETLMVLDFPQGEQLIRHIKFQSQMNITETRRPQASRMVCQIGEAKYSCRVSCVGDFKGHESVVVRLIYQTHQIAINWVNMNGLQQLKAHIQTRKSGLILLSGKVGAGKTTTLYHAVQATSEGKFVMTIEDPVEIDAPDFLQLQVNMGANMTYGQLMKLALRHHPEILIIGEIRDRETAKAVVEAALSGHLILSTVHADSATGVWHRMIELGVENENLRYVLIGIGYQKLLSSVIPSQAIGDLVYHDASEVIRMIEK</sequence>
<dbReference type="Proteomes" id="UP000515800">
    <property type="component" value="Chromosome"/>
</dbReference>
<dbReference type="InterPro" id="IPR047667">
    <property type="entry name" value="ATPase_ComGA"/>
</dbReference>
<keyword evidence="3" id="KW-0067">ATP-binding</keyword>
<dbReference type="Pfam" id="PF00437">
    <property type="entry name" value="T2SSE"/>
    <property type="match status" value="1"/>
</dbReference>
<dbReference type="NCBIfam" id="NF041000">
    <property type="entry name" value="ATPase_ComGA"/>
    <property type="match status" value="1"/>
</dbReference>
<dbReference type="KEGG" id="wdi:H9L19_07345"/>
<dbReference type="GO" id="GO:0016887">
    <property type="term" value="F:ATP hydrolysis activity"/>
    <property type="evidence" value="ECO:0007669"/>
    <property type="project" value="TreeGrafter"/>
</dbReference>
<dbReference type="PANTHER" id="PTHR30258">
    <property type="entry name" value="TYPE II SECRETION SYSTEM PROTEIN GSPE-RELATED"/>
    <property type="match status" value="1"/>
</dbReference>
<evidence type="ECO:0000259" key="4">
    <source>
        <dbReference type="Pfam" id="PF00437"/>
    </source>
</evidence>
<evidence type="ECO:0000256" key="1">
    <source>
        <dbReference type="ARBA" id="ARBA00006611"/>
    </source>
</evidence>
<dbReference type="AlphaFoldDB" id="A0A7G9T4Z7"/>
<evidence type="ECO:0000256" key="3">
    <source>
        <dbReference type="ARBA" id="ARBA00022840"/>
    </source>
</evidence>
<accession>A0A7G9T4Z7</accession>
<dbReference type="GO" id="GO:0005524">
    <property type="term" value="F:ATP binding"/>
    <property type="evidence" value="ECO:0007669"/>
    <property type="project" value="UniProtKB-KW"/>
</dbReference>
<keyword evidence="6" id="KW-1185">Reference proteome</keyword>
<dbReference type="SUPFAM" id="SSF52540">
    <property type="entry name" value="P-loop containing nucleoside triphosphate hydrolases"/>
    <property type="match status" value="1"/>
</dbReference>
<dbReference type="CDD" id="cd01129">
    <property type="entry name" value="PulE-GspE-like"/>
    <property type="match status" value="1"/>
</dbReference>
<organism evidence="5 6">
    <name type="scientific">Weissella diestrammenae</name>
    <dbReference type="NCBI Taxonomy" id="1162633"/>
    <lineage>
        <taxon>Bacteria</taxon>
        <taxon>Bacillati</taxon>
        <taxon>Bacillota</taxon>
        <taxon>Bacilli</taxon>
        <taxon>Lactobacillales</taxon>
        <taxon>Lactobacillaceae</taxon>
        <taxon>Weissella</taxon>
    </lineage>
</organism>